<dbReference type="EMBL" id="AP035881">
    <property type="protein sequence ID" value="BFP49693.1"/>
    <property type="molecule type" value="Genomic_DNA"/>
</dbReference>
<gene>
    <name evidence="2" type="ORF">KCMC57_60610</name>
</gene>
<feature type="compositionally biased region" description="Basic and acidic residues" evidence="1">
    <location>
        <begin position="1"/>
        <end position="14"/>
    </location>
</feature>
<evidence type="ECO:0000256" key="1">
    <source>
        <dbReference type="SAM" id="MobiDB-lite"/>
    </source>
</evidence>
<reference evidence="2" key="1">
    <citation type="submission" date="2024-07" db="EMBL/GenBank/DDBJ databases">
        <title>Complete genome sequences of cellulolytic bacteria, Kitasatospora sp. CMC57 and Streptomyces sp. CMC78, isolated from Japanese agricultural soil.</title>
        <authorList>
            <person name="Hashimoto T."/>
            <person name="Ito M."/>
            <person name="Iwamoto M."/>
            <person name="Fukahori D."/>
            <person name="Shoda T."/>
            <person name="Sakoda M."/>
            <person name="Morohoshi T."/>
            <person name="Mitsuboshi M."/>
            <person name="Nishizawa T."/>
        </authorList>
    </citation>
    <scope>NUCLEOTIDE SEQUENCE</scope>
    <source>
        <strain evidence="2">CMC57</strain>
    </source>
</reference>
<name>A0AB33K3B0_9ACTN</name>
<feature type="region of interest" description="Disordered" evidence="1">
    <location>
        <begin position="1"/>
        <end position="72"/>
    </location>
</feature>
<proteinExistence type="predicted"/>
<dbReference type="AlphaFoldDB" id="A0AB33K3B0"/>
<accession>A0AB33K3B0</accession>
<sequence length="96" mass="9982">MAHTSEHPKGDHVGPHPSIAAVPDPNTLGAGGGARLRFGMSSEQTAAGRRPAGSAEPEGADGGEEPDPQWRAERRAALVARIRAANARTLERLADL</sequence>
<organism evidence="2">
    <name type="scientific">Kitasatospora sp. CMC57</name>
    <dbReference type="NCBI Taxonomy" id="3231513"/>
    <lineage>
        <taxon>Bacteria</taxon>
        <taxon>Bacillati</taxon>
        <taxon>Actinomycetota</taxon>
        <taxon>Actinomycetes</taxon>
        <taxon>Kitasatosporales</taxon>
        <taxon>Streptomycetaceae</taxon>
        <taxon>Kitasatospora</taxon>
    </lineage>
</organism>
<evidence type="ECO:0000313" key="2">
    <source>
        <dbReference type="EMBL" id="BFP49693.1"/>
    </source>
</evidence>
<protein>
    <submittedName>
        <fullName evidence="2">Uncharacterized protein</fullName>
    </submittedName>
</protein>
<feature type="compositionally biased region" description="Acidic residues" evidence="1">
    <location>
        <begin position="58"/>
        <end position="67"/>
    </location>
</feature>